<dbReference type="EMBL" id="JAGGLI010000015">
    <property type="protein sequence ID" value="MBP2027758.1"/>
    <property type="molecule type" value="Genomic_DNA"/>
</dbReference>
<proteinExistence type="inferred from homology"/>
<evidence type="ECO:0000313" key="5">
    <source>
        <dbReference type="Proteomes" id="UP001314903"/>
    </source>
</evidence>
<gene>
    <name evidence="4" type="ORF">J2Z35_001556</name>
</gene>
<evidence type="ECO:0000313" key="4">
    <source>
        <dbReference type="EMBL" id="MBP2027758.1"/>
    </source>
</evidence>
<name>A0ABS4KJ31_9FIRM</name>
<evidence type="ECO:0000256" key="2">
    <source>
        <dbReference type="ARBA" id="ARBA00022448"/>
    </source>
</evidence>
<protein>
    <submittedName>
        <fullName evidence="4">V/A-type H+-transporting ATPase subunit F</fullName>
    </submittedName>
</protein>
<reference evidence="4 5" key="1">
    <citation type="submission" date="2021-03" db="EMBL/GenBank/DDBJ databases">
        <title>Genomic Encyclopedia of Type Strains, Phase IV (KMG-IV): sequencing the most valuable type-strain genomes for metagenomic binning, comparative biology and taxonomic classification.</title>
        <authorList>
            <person name="Goeker M."/>
        </authorList>
    </citation>
    <scope>NUCLEOTIDE SEQUENCE [LARGE SCALE GENOMIC DNA]</scope>
    <source>
        <strain evidence="4 5">DSM 27512</strain>
    </source>
</reference>
<dbReference type="InterPro" id="IPR036906">
    <property type="entry name" value="ATPase_V1_fsu_sf"/>
</dbReference>
<dbReference type="SUPFAM" id="SSF159468">
    <property type="entry name" value="AtpF-like"/>
    <property type="match status" value="1"/>
</dbReference>
<dbReference type="Pfam" id="PF01990">
    <property type="entry name" value="ATP-synt_F"/>
    <property type="match status" value="1"/>
</dbReference>
<dbReference type="InterPro" id="IPR008218">
    <property type="entry name" value="ATPase_V1-cplx_f_g_su"/>
</dbReference>
<keyword evidence="2" id="KW-0813">Transport</keyword>
<evidence type="ECO:0000256" key="3">
    <source>
        <dbReference type="ARBA" id="ARBA00023065"/>
    </source>
</evidence>
<comment type="caution">
    <text evidence="4">The sequence shown here is derived from an EMBL/GenBank/DDBJ whole genome shotgun (WGS) entry which is preliminary data.</text>
</comment>
<sequence>MKSFLISDNRDTFVAMRLAGIEGVIVHEREEILIELEKAMKNKEIGIIIITELILEKVHDEIMDIKLKKKHPLIVEIPDRHGQRRDKDYITKYINDSLGLK</sequence>
<dbReference type="Gene3D" id="3.40.50.10580">
    <property type="entry name" value="ATPase, V1 complex, subunit F"/>
    <property type="match status" value="1"/>
</dbReference>
<evidence type="ECO:0000256" key="1">
    <source>
        <dbReference type="ARBA" id="ARBA00010148"/>
    </source>
</evidence>
<organism evidence="4 5">
    <name type="scientific">Acetoanaerobium pronyense</name>
    <dbReference type="NCBI Taxonomy" id="1482736"/>
    <lineage>
        <taxon>Bacteria</taxon>
        <taxon>Bacillati</taxon>
        <taxon>Bacillota</taxon>
        <taxon>Clostridia</taxon>
        <taxon>Peptostreptococcales</taxon>
        <taxon>Filifactoraceae</taxon>
        <taxon>Acetoanaerobium</taxon>
    </lineage>
</organism>
<dbReference type="RefSeq" id="WP_209660820.1">
    <property type="nucleotide sequence ID" value="NZ_JAGGLI010000015.1"/>
</dbReference>
<comment type="similarity">
    <text evidence="1">Belongs to the V-ATPase F subunit family.</text>
</comment>
<keyword evidence="5" id="KW-1185">Reference proteome</keyword>
<accession>A0ABS4KJ31</accession>
<keyword evidence="3" id="KW-0406">Ion transport</keyword>
<dbReference type="Proteomes" id="UP001314903">
    <property type="component" value="Unassembled WGS sequence"/>
</dbReference>